<evidence type="ECO:0000313" key="4">
    <source>
        <dbReference type="EMBL" id="KAE8125803.1"/>
    </source>
</evidence>
<keyword evidence="5" id="KW-1185">Reference proteome</keyword>
<dbReference type="Pfam" id="PF04885">
    <property type="entry name" value="Stig1"/>
    <property type="match status" value="1"/>
</dbReference>
<evidence type="ECO:0000256" key="1">
    <source>
        <dbReference type="ARBA" id="ARBA00006010"/>
    </source>
</evidence>
<dbReference type="AlphaFoldDB" id="A0A5N6RX34"/>
<gene>
    <name evidence="4" type="ORF">FH972_020576</name>
</gene>
<proteinExistence type="inferred from homology"/>
<feature type="signal peptide" evidence="3">
    <location>
        <begin position="1"/>
        <end position="24"/>
    </location>
</feature>
<evidence type="ECO:0000256" key="3">
    <source>
        <dbReference type="SAM" id="SignalP"/>
    </source>
</evidence>
<feature type="chain" id="PRO_5024434522" evidence="3">
    <location>
        <begin position="25"/>
        <end position="147"/>
    </location>
</feature>
<dbReference type="PANTHER" id="PTHR33227:SF6">
    <property type="entry name" value="PROTEIN GRIM REAPER"/>
    <property type="match status" value="1"/>
</dbReference>
<dbReference type="Proteomes" id="UP000327013">
    <property type="component" value="Chromosome 8"/>
</dbReference>
<organism evidence="4 5">
    <name type="scientific">Carpinus fangiana</name>
    <dbReference type="NCBI Taxonomy" id="176857"/>
    <lineage>
        <taxon>Eukaryota</taxon>
        <taxon>Viridiplantae</taxon>
        <taxon>Streptophyta</taxon>
        <taxon>Embryophyta</taxon>
        <taxon>Tracheophyta</taxon>
        <taxon>Spermatophyta</taxon>
        <taxon>Magnoliopsida</taxon>
        <taxon>eudicotyledons</taxon>
        <taxon>Gunneridae</taxon>
        <taxon>Pentapetalae</taxon>
        <taxon>rosids</taxon>
        <taxon>fabids</taxon>
        <taxon>Fagales</taxon>
        <taxon>Betulaceae</taxon>
        <taxon>Carpinus</taxon>
    </lineage>
</organism>
<dbReference type="OrthoDB" id="2013942at2759"/>
<dbReference type="InterPro" id="IPR006969">
    <property type="entry name" value="Stig-like"/>
</dbReference>
<accession>A0A5N6RX34</accession>
<sequence>MASTLLKLTTILILLSLHSHLAFSNDIAGEDEEEYTVDSPLANLRPKSRFLATVIKKGAHCDPITRNVCNGVSANKGKSLLHCCKKHCRNVLGDKNNCGRCGNKCKQGQRCCSGACISTAYNVHHCGKCNEKCAHGLRCEYGYCGYA</sequence>
<dbReference type="PANTHER" id="PTHR33227">
    <property type="entry name" value="STIGMA-SPECIFIC STIG1-LIKE PROTEIN 3"/>
    <property type="match status" value="1"/>
</dbReference>
<comment type="similarity">
    <text evidence="1">Belongs to the STIG1 family.</text>
</comment>
<name>A0A5N6RX34_9ROSI</name>
<keyword evidence="2 3" id="KW-0732">Signal</keyword>
<evidence type="ECO:0000256" key="2">
    <source>
        <dbReference type="ARBA" id="ARBA00022729"/>
    </source>
</evidence>
<protein>
    <submittedName>
        <fullName evidence="4">Uncharacterized protein</fullName>
    </submittedName>
</protein>
<reference evidence="4 5" key="1">
    <citation type="submission" date="2019-06" db="EMBL/GenBank/DDBJ databases">
        <title>A chromosomal-level reference genome of Carpinus fangiana (Coryloideae, Betulaceae).</title>
        <authorList>
            <person name="Yang X."/>
            <person name="Wang Z."/>
            <person name="Zhang L."/>
            <person name="Hao G."/>
            <person name="Liu J."/>
            <person name="Yang Y."/>
        </authorList>
    </citation>
    <scope>NUCLEOTIDE SEQUENCE [LARGE SCALE GENOMIC DNA]</scope>
    <source>
        <strain evidence="4">Cfa_2016G</strain>
        <tissue evidence="4">Leaf</tissue>
    </source>
</reference>
<evidence type="ECO:0000313" key="5">
    <source>
        <dbReference type="Proteomes" id="UP000327013"/>
    </source>
</evidence>
<dbReference type="EMBL" id="CM017328">
    <property type="protein sequence ID" value="KAE8125803.1"/>
    <property type="molecule type" value="Genomic_DNA"/>
</dbReference>